<evidence type="ECO:0000313" key="2">
    <source>
        <dbReference type="EMBL" id="CAK9095557.1"/>
    </source>
</evidence>
<protein>
    <submittedName>
        <fullName evidence="2">Uncharacterized protein</fullName>
    </submittedName>
</protein>
<evidence type="ECO:0000313" key="3">
    <source>
        <dbReference type="Proteomes" id="UP001642484"/>
    </source>
</evidence>
<feature type="region of interest" description="Disordered" evidence="1">
    <location>
        <begin position="144"/>
        <end position="166"/>
    </location>
</feature>
<feature type="region of interest" description="Disordered" evidence="1">
    <location>
        <begin position="25"/>
        <end position="109"/>
    </location>
</feature>
<gene>
    <name evidence="2" type="ORF">CCMP2556_LOCUS45510</name>
</gene>
<feature type="compositionally biased region" description="Low complexity" evidence="1">
    <location>
        <begin position="98"/>
        <end position="109"/>
    </location>
</feature>
<comment type="caution">
    <text evidence="2">The sequence shown here is derived from an EMBL/GenBank/DDBJ whole genome shotgun (WGS) entry which is preliminary data.</text>
</comment>
<organism evidence="2 3">
    <name type="scientific">Durusdinium trenchii</name>
    <dbReference type="NCBI Taxonomy" id="1381693"/>
    <lineage>
        <taxon>Eukaryota</taxon>
        <taxon>Sar</taxon>
        <taxon>Alveolata</taxon>
        <taxon>Dinophyceae</taxon>
        <taxon>Suessiales</taxon>
        <taxon>Symbiodiniaceae</taxon>
        <taxon>Durusdinium</taxon>
    </lineage>
</organism>
<evidence type="ECO:0000256" key="1">
    <source>
        <dbReference type="SAM" id="MobiDB-lite"/>
    </source>
</evidence>
<accession>A0ABP0R8Y7</accession>
<feature type="compositionally biased region" description="Polar residues" evidence="1">
    <location>
        <begin position="150"/>
        <end position="166"/>
    </location>
</feature>
<keyword evidence="3" id="KW-1185">Reference proteome</keyword>
<sequence>EHALAEHIFWCNVVDKEVSHLQKTATAARSDVPQAGGSRRFSSPRGQKTHGRRERRTSGSLPRISVRDLNAKGWPSLNPMPLRSTSSALRPSPPPPSSSSASATPASALLRCMSEPMLKTQGEAKPLPTIATAARPRGLRQAWKEKLESTEGQASVQRQAVAGLSQ</sequence>
<proteinExistence type="predicted"/>
<feature type="non-terminal residue" evidence="2">
    <location>
        <position position="1"/>
    </location>
</feature>
<dbReference type="EMBL" id="CAXAMN010025485">
    <property type="protein sequence ID" value="CAK9095557.1"/>
    <property type="molecule type" value="Genomic_DNA"/>
</dbReference>
<name>A0ABP0R8Y7_9DINO</name>
<dbReference type="Proteomes" id="UP001642484">
    <property type="component" value="Unassembled WGS sequence"/>
</dbReference>
<feature type="compositionally biased region" description="Low complexity" evidence="1">
    <location>
        <begin position="81"/>
        <end position="90"/>
    </location>
</feature>
<reference evidence="2 3" key="1">
    <citation type="submission" date="2024-02" db="EMBL/GenBank/DDBJ databases">
        <authorList>
            <person name="Chen Y."/>
            <person name="Shah S."/>
            <person name="Dougan E. K."/>
            <person name="Thang M."/>
            <person name="Chan C."/>
        </authorList>
    </citation>
    <scope>NUCLEOTIDE SEQUENCE [LARGE SCALE GENOMIC DNA]</scope>
</reference>